<reference evidence="2" key="1">
    <citation type="submission" date="2018-02" db="EMBL/GenBank/DDBJ databases">
        <authorList>
            <person name="Cohen D.B."/>
            <person name="Kent A.D."/>
        </authorList>
    </citation>
    <scope>NUCLEOTIDE SEQUENCE [LARGE SCALE GENOMIC DNA]</scope>
</reference>
<gene>
    <name evidence="1" type="primary">209</name>
    <name evidence="1" type="ORF">SEA_FINCH_209</name>
</gene>
<dbReference type="GeneID" id="64766462"/>
<name>A0A2P1JXW4_9CAUD</name>
<sequence length="137" mass="14882">MTALKNAALAAVVVNHLERFPLLHDQGGWGDKLVQVTGADHPCGTTGCFAGWTMAFSGYSIRTVSNGGIFSHSEVLAPGATVWERWDDADFIETASELLGIDTSLGNHLFYIMDQGEVLDEVKDLIQDRLTELADTK</sequence>
<protein>
    <submittedName>
        <fullName evidence="1">Uncharacterized protein</fullName>
    </submittedName>
</protein>
<dbReference type="KEGG" id="vg:64766462"/>
<evidence type="ECO:0000313" key="1">
    <source>
        <dbReference type="EMBL" id="AVO25130.1"/>
    </source>
</evidence>
<organism evidence="1 2">
    <name type="scientific">Rhodococcus phage Finch</name>
    <dbReference type="NCBI Taxonomy" id="2094144"/>
    <lineage>
        <taxon>Viruses</taxon>
        <taxon>Duplodnaviria</taxon>
        <taxon>Heunggongvirae</taxon>
        <taxon>Uroviricota</taxon>
        <taxon>Caudoviricetes</taxon>
        <taxon>Finchvirus</taxon>
        <taxon>Finchvirus finch</taxon>
    </lineage>
</organism>
<accession>A0A2P1JXW4</accession>
<keyword evidence="2" id="KW-1185">Reference proteome</keyword>
<dbReference type="Proteomes" id="UP000241290">
    <property type="component" value="Genome"/>
</dbReference>
<evidence type="ECO:0000313" key="2">
    <source>
        <dbReference type="Proteomes" id="UP000241290"/>
    </source>
</evidence>
<dbReference type="EMBL" id="MG962366">
    <property type="protein sequence ID" value="AVO25130.1"/>
    <property type="molecule type" value="Genomic_DNA"/>
</dbReference>
<proteinExistence type="predicted"/>
<dbReference type="RefSeq" id="YP_010059231.1">
    <property type="nucleotide sequence ID" value="NC_054724.1"/>
</dbReference>